<dbReference type="PROSITE" id="PS51903">
    <property type="entry name" value="CLP_R"/>
    <property type="match status" value="1"/>
</dbReference>
<dbReference type="InterPro" id="IPR004176">
    <property type="entry name" value="Clp_R_N"/>
</dbReference>
<protein>
    <submittedName>
        <fullName evidence="4">Type II toxin-antitoxin system CcdA family antitoxin</fullName>
    </submittedName>
</protein>
<keyword evidence="1" id="KW-0677">Repeat</keyword>
<feature type="domain" description="Clp R" evidence="3">
    <location>
        <begin position="131"/>
        <end position="260"/>
    </location>
</feature>
<dbReference type="SUPFAM" id="SSF81923">
    <property type="entry name" value="Double Clp-N motif"/>
    <property type="match status" value="1"/>
</dbReference>
<gene>
    <name evidence="4" type="ORF">KGD84_15020</name>
</gene>
<organism evidence="4 5">
    <name type="scientific">Nocardiopsis changdeensis</name>
    <dbReference type="NCBI Taxonomy" id="2831969"/>
    <lineage>
        <taxon>Bacteria</taxon>
        <taxon>Bacillati</taxon>
        <taxon>Actinomycetota</taxon>
        <taxon>Actinomycetes</taxon>
        <taxon>Streptosporangiales</taxon>
        <taxon>Nocardiopsidaceae</taxon>
        <taxon>Nocardiopsis</taxon>
    </lineage>
</organism>
<dbReference type="Gene3D" id="1.10.1780.10">
    <property type="entry name" value="Clp, N-terminal domain"/>
    <property type="match status" value="1"/>
</dbReference>
<name>A0ABX8BYL6_9ACTN</name>
<proteinExistence type="predicted"/>
<dbReference type="InterPro" id="IPR036628">
    <property type="entry name" value="Clp_N_dom_sf"/>
</dbReference>
<feature type="region of interest" description="Disordered" evidence="2">
    <location>
        <begin position="232"/>
        <end position="260"/>
    </location>
</feature>
<evidence type="ECO:0000313" key="4">
    <source>
        <dbReference type="EMBL" id="QUX25433.1"/>
    </source>
</evidence>
<accession>A0ABX8BYL6</accession>
<dbReference type="Proteomes" id="UP000676079">
    <property type="component" value="Chromosome"/>
</dbReference>
<reference evidence="4 5" key="1">
    <citation type="submission" date="2021-05" db="EMBL/GenBank/DDBJ databases">
        <title>Direct Submission.</title>
        <authorList>
            <person name="Li K."/>
            <person name="Gao J."/>
        </authorList>
    </citation>
    <scope>NUCLEOTIDE SEQUENCE [LARGE SCALE GENOMIC DNA]</scope>
    <source>
        <strain evidence="4 5">Mg02</strain>
    </source>
</reference>
<dbReference type="EMBL" id="CP074133">
    <property type="protein sequence ID" value="QUX25433.1"/>
    <property type="molecule type" value="Genomic_DNA"/>
</dbReference>
<sequence length="260" mass="26876">MPKVNVYLPEDLAEAVRESRIPVSAVCQRALEQAVRRLAAAREALRGPVRGRDLDAHLPLFTPRARTVLSLAADRPAPGTPITTADLAAALVQEGGNLALHVLGAMEITPAALTAALAGHEAAEEEGPSAPPAFSSPAVHCLEAALGEATALGHNYVGCEHLLLGLVAEEEGAGGAALRSLGADPRSTRRAVTAALAGYVHLRSQQAADPGQGPADALEARLTPLLARIERLEERLDTQGRDTPPGPAAGQDPSASSRSR</sequence>
<evidence type="ECO:0000256" key="1">
    <source>
        <dbReference type="PROSITE-ProRule" id="PRU01251"/>
    </source>
</evidence>
<evidence type="ECO:0000313" key="5">
    <source>
        <dbReference type="Proteomes" id="UP000676079"/>
    </source>
</evidence>
<evidence type="ECO:0000259" key="3">
    <source>
        <dbReference type="PROSITE" id="PS51903"/>
    </source>
</evidence>
<evidence type="ECO:0000256" key="2">
    <source>
        <dbReference type="SAM" id="MobiDB-lite"/>
    </source>
</evidence>
<dbReference type="RefSeq" id="WP_220560986.1">
    <property type="nucleotide sequence ID" value="NZ_CP074133.1"/>
</dbReference>
<dbReference type="Pfam" id="PF02861">
    <property type="entry name" value="Clp_N"/>
    <property type="match status" value="1"/>
</dbReference>
<keyword evidence="5" id="KW-1185">Reference proteome</keyword>